<organism evidence="2 3">
    <name type="scientific">Strongylocentrotus purpuratus</name>
    <name type="common">Purple sea urchin</name>
    <dbReference type="NCBI Taxonomy" id="7668"/>
    <lineage>
        <taxon>Eukaryota</taxon>
        <taxon>Metazoa</taxon>
        <taxon>Echinodermata</taxon>
        <taxon>Eleutherozoa</taxon>
        <taxon>Echinozoa</taxon>
        <taxon>Echinoidea</taxon>
        <taxon>Euechinoidea</taxon>
        <taxon>Echinacea</taxon>
        <taxon>Camarodonta</taxon>
        <taxon>Echinidea</taxon>
        <taxon>Strongylocentrotidae</taxon>
        <taxon>Strongylocentrotus</taxon>
    </lineage>
</organism>
<dbReference type="InterPro" id="IPR011333">
    <property type="entry name" value="SKP1/BTB/POZ_sf"/>
</dbReference>
<dbReference type="Gene3D" id="3.30.710.10">
    <property type="entry name" value="Potassium Channel Kv1.1, Chain A"/>
    <property type="match status" value="1"/>
</dbReference>
<dbReference type="KEGG" id="spu:115926373"/>
<dbReference type="RefSeq" id="XP_030846895.1">
    <property type="nucleotide sequence ID" value="XM_030991035.1"/>
</dbReference>
<protein>
    <recommendedName>
        <fullName evidence="1">BTB domain-containing protein</fullName>
    </recommendedName>
</protein>
<dbReference type="AlphaFoldDB" id="A0A7M7P6S7"/>
<evidence type="ECO:0000313" key="3">
    <source>
        <dbReference type="Proteomes" id="UP000007110"/>
    </source>
</evidence>
<dbReference type="OrthoDB" id="2359033at2759"/>
<dbReference type="SMART" id="SM00225">
    <property type="entry name" value="BTB"/>
    <property type="match status" value="1"/>
</dbReference>
<dbReference type="Pfam" id="PF07707">
    <property type="entry name" value="BACK"/>
    <property type="match status" value="1"/>
</dbReference>
<dbReference type="PANTHER" id="PTHR24410">
    <property type="entry name" value="HL07962P-RELATED"/>
    <property type="match status" value="1"/>
</dbReference>
<dbReference type="PROSITE" id="PS50097">
    <property type="entry name" value="BTB"/>
    <property type="match status" value="1"/>
</dbReference>
<sequence length="541" mass="62366">MWYDDDDDDEELFLHDEGLIIRLGDLRDRLVRQGFIERDGKDEPVEKQAQQKEEARRLKQAGLPHLDVPTIEPEFGRFFNDPTYSDTTLLVGTHSFHAHRLILSSWSSVLKDILKTSEEDLVAGSHAEDPGMRTYRLDQDPDCSEVFGTFLKFLYTEEITFTEDNIMPLLQMSNKYEIDELNKLCDSYIGHLKMDASSAISVLIQAMKYKMAHTIQSCISVLRSNFELLHADQLQVLDSSLIIALLDCNDQSLVVKDEFTLLQKLIPWLTNCTDNETFKTVVGYIRFPFMSALQLKAVMSSVIMRRLEEVIPTFLLDALKQHSLYREGFADEILQPVLLPRLYLNPPVALFGLSKFETIGQMCDEEGFMEFKVVESTCSLLQNVLVNSRKECTPKYYEIDNSREWCIDVKRIHRTFEQEDESYVHVLCGLNIGILRKIKHNCRQLYAMTGARVQRAEESYRGDQIVEVAVQVKYEDGSDYLFASRRPLLSKYQDQERDGETDDVPLFTFETPCTIRSLTAKVKVRVSVVIHRSPESQSKDK</sequence>
<dbReference type="Proteomes" id="UP000007110">
    <property type="component" value="Unassembled WGS sequence"/>
</dbReference>
<dbReference type="SUPFAM" id="SSF54695">
    <property type="entry name" value="POZ domain"/>
    <property type="match status" value="1"/>
</dbReference>
<dbReference type="InterPro" id="IPR011705">
    <property type="entry name" value="BACK"/>
</dbReference>
<dbReference type="EnsemblMetazoa" id="XM_030991035">
    <property type="protein sequence ID" value="XP_030846895"/>
    <property type="gene ID" value="LOC115926373"/>
</dbReference>
<proteinExistence type="predicted"/>
<accession>A0A7M7P6S7</accession>
<dbReference type="InterPro" id="IPR051481">
    <property type="entry name" value="BTB-POZ/Galectin-3-binding"/>
</dbReference>
<dbReference type="Pfam" id="PF00651">
    <property type="entry name" value="BTB"/>
    <property type="match status" value="1"/>
</dbReference>
<feature type="domain" description="BTB" evidence="1">
    <location>
        <begin position="85"/>
        <end position="163"/>
    </location>
</feature>
<reference evidence="2" key="2">
    <citation type="submission" date="2021-01" db="UniProtKB">
        <authorList>
            <consortium name="EnsemblMetazoa"/>
        </authorList>
    </citation>
    <scope>IDENTIFICATION</scope>
</reference>
<evidence type="ECO:0000259" key="1">
    <source>
        <dbReference type="PROSITE" id="PS50097"/>
    </source>
</evidence>
<name>A0A7M7P6S7_STRPU</name>
<dbReference type="GeneID" id="115926373"/>
<evidence type="ECO:0000313" key="2">
    <source>
        <dbReference type="EnsemblMetazoa" id="XP_030846895"/>
    </source>
</evidence>
<dbReference type="InParanoid" id="A0A7M7P6S7"/>
<keyword evidence="3" id="KW-1185">Reference proteome</keyword>
<dbReference type="PANTHER" id="PTHR24410:SF48">
    <property type="entry name" value="BTB DOMAIN-CONTAINING PROTEIN"/>
    <property type="match status" value="1"/>
</dbReference>
<reference evidence="3" key="1">
    <citation type="submission" date="2015-02" db="EMBL/GenBank/DDBJ databases">
        <title>Genome sequencing for Strongylocentrotus purpuratus.</title>
        <authorList>
            <person name="Murali S."/>
            <person name="Liu Y."/>
            <person name="Vee V."/>
            <person name="English A."/>
            <person name="Wang M."/>
            <person name="Skinner E."/>
            <person name="Han Y."/>
            <person name="Muzny D.M."/>
            <person name="Worley K.C."/>
            <person name="Gibbs R.A."/>
        </authorList>
    </citation>
    <scope>NUCLEOTIDE SEQUENCE</scope>
</reference>
<dbReference type="InterPro" id="IPR000210">
    <property type="entry name" value="BTB/POZ_dom"/>
</dbReference>